<feature type="region of interest" description="Disordered" evidence="1">
    <location>
        <begin position="1"/>
        <end position="23"/>
    </location>
</feature>
<accession>A0AAV4YBD3</accession>
<organism evidence="2 3">
    <name type="scientific">Caerostris extrusa</name>
    <name type="common">Bark spider</name>
    <name type="synonym">Caerostris bankana</name>
    <dbReference type="NCBI Taxonomy" id="172846"/>
    <lineage>
        <taxon>Eukaryota</taxon>
        <taxon>Metazoa</taxon>
        <taxon>Ecdysozoa</taxon>
        <taxon>Arthropoda</taxon>
        <taxon>Chelicerata</taxon>
        <taxon>Arachnida</taxon>
        <taxon>Araneae</taxon>
        <taxon>Araneomorphae</taxon>
        <taxon>Entelegynae</taxon>
        <taxon>Araneoidea</taxon>
        <taxon>Araneidae</taxon>
        <taxon>Caerostris</taxon>
    </lineage>
</organism>
<dbReference type="Proteomes" id="UP001054945">
    <property type="component" value="Unassembled WGS sequence"/>
</dbReference>
<name>A0AAV4YBD3_CAEEX</name>
<comment type="caution">
    <text evidence="2">The sequence shown here is derived from an EMBL/GenBank/DDBJ whole genome shotgun (WGS) entry which is preliminary data.</text>
</comment>
<dbReference type="EMBL" id="BPLR01001754">
    <property type="protein sequence ID" value="GIZ04542.1"/>
    <property type="molecule type" value="Genomic_DNA"/>
</dbReference>
<gene>
    <name evidence="2" type="ORF">CEXT_122371</name>
</gene>
<sequence length="89" mass="9854">MESLSSSVLERGGQRGTIRPNEKCLGSLGKSRIPLATFPETGEGAKGGLLFFCVPFIWFFASKKDNGRLTNYNPSSKIDQSWKMILRKA</sequence>
<proteinExistence type="predicted"/>
<evidence type="ECO:0000313" key="2">
    <source>
        <dbReference type="EMBL" id="GIZ04542.1"/>
    </source>
</evidence>
<reference evidence="2 3" key="1">
    <citation type="submission" date="2021-06" db="EMBL/GenBank/DDBJ databases">
        <title>Caerostris extrusa draft genome.</title>
        <authorList>
            <person name="Kono N."/>
            <person name="Arakawa K."/>
        </authorList>
    </citation>
    <scope>NUCLEOTIDE SEQUENCE [LARGE SCALE GENOMIC DNA]</scope>
</reference>
<keyword evidence="3" id="KW-1185">Reference proteome</keyword>
<evidence type="ECO:0000313" key="3">
    <source>
        <dbReference type="Proteomes" id="UP001054945"/>
    </source>
</evidence>
<protein>
    <submittedName>
        <fullName evidence="2">Uncharacterized protein</fullName>
    </submittedName>
</protein>
<dbReference type="AlphaFoldDB" id="A0AAV4YBD3"/>
<evidence type="ECO:0000256" key="1">
    <source>
        <dbReference type="SAM" id="MobiDB-lite"/>
    </source>
</evidence>